<comment type="caution">
    <text evidence="1">The sequence shown here is derived from an EMBL/GenBank/DDBJ whole genome shotgun (WGS) entry which is preliminary data.</text>
</comment>
<reference evidence="1" key="1">
    <citation type="journal article" date="2021" name="Environ. Microbiol.">
        <title>Gene family expansions and transcriptome signatures uncover fungal adaptations to wood decay.</title>
        <authorList>
            <person name="Hage H."/>
            <person name="Miyauchi S."/>
            <person name="Viragh M."/>
            <person name="Drula E."/>
            <person name="Min B."/>
            <person name="Chaduli D."/>
            <person name="Navarro D."/>
            <person name="Favel A."/>
            <person name="Norest M."/>
            <person name="Lesage-Meessen L."/>
            <person name="Balint B."/>
            <person name="Merenyi Z."/>
            <person name="de Eugenio L."/>
            <person name="Morin E."/>
            <person name="Martinez A.T."/>
            <person name="Baldrian P."/>
            <person name="Stursova M."/>
            <person name="Martinez M.J."/>
            <person name="Novotny C."/>
            <person name="Magnuson J.K."/>
            <person name="Spatafora J.W."/>
            <person name="Maurice S."/>
            <person name="Pangilinan J."/>
            <person name="Andreopoulos W."/>
            <person name="LaButti K."/>
            <person name="Hundley H."/>
            <person name="Na H."/>
            <person name="Kuo A."/>
            <person name="Barry K."/>
            <person name="Lipzen A."/>
            <person name="Henrissat B."/>
            <person name="Riley R."/>
            <person name="Ahrendt S."/>
            <person name="Nagy L.G."/>
            <person name="Grigoriev I.V."/>
            <person name="Martin F."/>
            <person name="Rosso M.N."/>
        </authorList>
    </citation>
    <scope>NUCLEOTIDE SEQUENCE</scope>
    <source>
        <strain evidence="1">CBS 384.51</strain>
    </source>
</reference>
<sequence length="174" mass="20043">MKRDPRCETLFLLTQGNVSGQKISQNKKIPRPYRCPSTIEPSTPPCTTFNVSESCKVPYNCDDRLLLARGQGNYFESIYLVYELWRRPVTKRLTLVKCVVRAQPQMASPQPSKSFAHRVWRSSNRYFSRFPTKLPFGLVLTTRNTKHGPWPFAKGQWRTMQHRSSIVIGPPLSA</sequence>
<accession>A0ACB8TXX8</accession>
<organism evidence="1 2">
    <name type="scientific">Irpex rosettiformis</name>
    <dbReference type="NCBI Taxonomy" id="378272"/>
    <lineage>
        <taxon>Eukaryota</taxon>
        <taxon>Fungi</taxon>
        <taxon>Dikarya</taxon>
        <taxon>Basidiomycota</taxon>
        <taxon>Agaricomycotina</taxon>
        <taxon>Agaricomycetes</taxon>
        <taxon>Polyporales</taxon>
        <taxon>Irpicaceae</taxon>
        <taxon>Irpex</taxon>
    </lineage>
</organism>
<name>A0ACB8TXX8_9APHY</name>
<proteinExistence type="predicted"/>
<dbReference type="Proteomes" id="UP001055072">
    <property type="component" value="Unassembled WGS sequence"/>
</dbReference>
<evidence type="ECO:0000313" key="1">
    <source>
        <dbReference type="EMBL" id="KAI0086902.1"/>
    </source>
</evidence>
<evidence type="ECO:0000313" key="2">
    <source>
        <dbReference type="Proteomes" id="UP001055072"/>
    </source>
</evidence>
<dbReference type="EMBL" id="MU274920">
    <property type="protein sequence ID" value="KAI0086902.1"/>
    <property type="molecule type" value="Genomic_DNA"/>
</dbReference>
<keyword evidence="2" id="KW-1185">Reference proteome</keyword>
<gene>
    <name evidence="1" type="ORF">BDY19DRAFT_315346</name>
</gene>
<protein>
    <submittedName>
        <fullName evidence="1">Uncharacterized protein</fullName>
    </submittedName>
</protein>